<evidence type="ECO:0000259" key="2">
    <source>
        <dbReference type="PROSITE" id="PS51233"/>
    </source>
</evidence>
<proteinExistence type="predicted"/>
<name>A0A915E9Q8_9BILA</name>
<dbReference type="SMART" id="SM00216">
    <property type="entry name" value="VWD"/>
    <property type="match status" value="1"/>
</dbReference>
<evidence type="ECO:0000313" key="4">
    <source>
        <dbReference type="WBParaSite" id="jg436"/>
    </source>
</evidence>
<accession>A0A915E9Q8</accession>
<dbReference type="Proteomes" id="UP000887574">
    <property type="component" value="Unplaced"/>
</dbReference>
<keyword evidence="3" id="KW-1185">Reference proteome</keyword>
<dbReference type="PROSITE" id="PS51233">
    <property type="entry name" value="VWFD"/>
    <property type="match status" value="1"/>
</dbReference>
<evidence type="ECO:0000256" key="1">
    <source>
        <dbReference type="SAM" id="MobiDB-lite"/>
    </source>
</evidence>
<feature type="domain" description="VWFD" evidence="2">
    <location>
        <begin position="380"/>
        <end position="564"/>
    </location>
</feature>
<feature type="region of interest" description="Disordered" evidence="1">
    <location>
        <begin position="577"/>
        <end position="606"/>
    </location>
</feature>
<dbReference type="InterPro" id="IPR001846">
    <property type="entry name" value="VWF_type-D"/>
</dbReference>
<organism evidence="3 4">
    <name type="scientific">Ditylenchus dipsaci</name>
    <dbReference type="NCBI Taxonomy" id="166011"/>
    <lineage>
        <taxon>Eukaryota</taxon>
        <taxon>Metazoa</taxon>
        <taxon>Ecdysozoa</taxon>
        <taxon>Nematoda</taxon>
        <taxon>Chromadorea</taxon>
        <taxon>Rhabditida</taxon>
        <taxon>Tylenchina</taxon>
        <taxon>Tylenchomorpha</taxon>
        <taxon>Sphaerularioidea</taxon>
        <taxon>Anguinidae</taxon>
        <taxon>Anguininae</taxon>
        <taxon>Ditylenchus</taxon>
    </lineage>
</organism>
<reference evidence="4" key="1">
    <citation type="submission" date="2022-11" db="UniProtKB">
        <authorList>
            <consortium name="WormBaseParasite"/>
        </authorList>
    </citation>
    <scope>IDENTIFICATION</scope>
</reference>
<dbReference type="WBParaSite" id="jg436">
    <property type="protein sequence ID" value="jg436"/>
    <property type="gene ID" value="jg436"/>
</dbReference>
<evidence type="ECO:0000313" key="3">
    <source>
        <dbReference type="Proteomes" id="UP000887574"/>
    </source>
</evidence>
<protein>
    <submittedName>
        <fullName evidence="4">VWFD domain-containing protein</fullName>
    </submittedName>
</protein>
<dbReference type="Pfam" id="PF00094">
    <property type="entry name" value="VWD"/>
    <property type="match status" value="1"/>
</dbReference>
<dbReference type="AlphaFoldDB" id="A0A915E9Q8"/>
<sequence>MHTLPTIHTREFSAKSQRLGEAQIQSIVHPCLQPLQHQVNQSFGANPKFSFKGQLHWPKPSRSMAPFEQFQIQEVLRLLSTSENHVKVEMEGSGEGPVSLSQSLQLTFSGKMFQKKSVSDLDNSLTKFQDFYANWNQFQHDQVSNGRDLQAQLNGQIKMIKERNSVYQHSQNLRIRFRNVVPGIKDYVGVRASLKTDCEDTMRYCDIDCQFRMGEEVEVEKTLPLTLLRVKQKASVSFILPETSASVEEFQKARESTDKFVSMVMRVDAEYEAEAQTELGRGRKLEQGGRQNISMRVHGDTAWTPEETEMLPKINKFYAKTKLEGEQLTGPHTPEYISRWNNMESVAYVDPHTRRSEPADSKGPSSVQELLAAASLTTRARCWANGRTLSTFQQISYEAPLSQCYSVLAKDCDSSEEKPRFIVLMKKIGGRAKDGYKLKVITAQETVEAMPSPERDDSYEQEMSQLEVKVNGETYRKSSSSTVRFLNEKKTEIGVDVEGLHIRFNGQEVWLKVSKGQQPDVCGVCEGIEGEDVDQEQNQEKDQQISQLHRKFSVAQPDDQGTCSQSLLDDFYAQTKMGRKPSGKANQQRDEQEQFGSAEEEDNKEKKMIEPVAFIQMQEYKHKVCFSTSPISACPKGSSPATSSSDEEEETAKVVSATFACLERADVQTRQMIRVARRAGVVFKNSKAREQQEWLEGIVSGLAQSYAEDVKIPKSCMLD</sequence>